<keyword evidence="2" id="KW-1185">Reference proteome</keyword>
<sequence length="230" mass="26034">MSFFIIRSANDDAQNHEDVQVTPLDSWIEVVQATSAEEELISRELSNNITNLVVETQGEKAVINQQDSGAQELTLKDWCSKTDPKEDMPTDKGSLLMVAEIALQHGKLGPPPQKEDDQKLKGKEIEHQGTKCKTPAPIIQDDRILMRRRLYKWTTKETEGGKYGRIFNFKSGKEYGAMRYHFMSLGEEAELEMTMRVLAGAETMFPNKTRAVRSHSLLPKYIPVPKQPNA</sequence>
<protein>
    <submittedName>
        <fullName evidence="1">Uncharacterized protein</fullName>
    </submittedName>
</protein>
<dbReference type="Proteomes" id="UP001341840">
    <property type="component" value="Unassembled WGS sequence"/>
</dbReference>
<evidence type="ECO:0000313" key="2">
    <source>
        <dbReference type="Proteomes" id="UP001341840"/>
    </source>
</evidence>
<accession>A0ABU6W1M9</accession>
<reference evidence="1 2" key="1">
    <citation type="journal article" date="2023" name="Plants (Basel)">
        <title>Bridging the Gap: Combining Genomics and Transcriptomics Approaches to Understand Stylosanthes scabra, an Orphan Legume from the Brazilian Caatinga.</title>
        <authorList>
            <person name="Ferreira-Neto J.R.C."/>
            <person name="da Silva M.D."/>
            <person name="Binneck E."/>
            <person name="de Melo N.F."/>
            <person name="da Silva R.H."/>
            <person name="de Melo A.L.T.M."/>
            <person name="Pandolfi V."/>
            <person name="Bustamante F.O."/>
            <person name="Brasileiro-Vidal A.C."/>
            <person name="Benko-Iseppon A.M."/>
        </authorList>
    </citation>
    <scope>NUCLEOTIDE SEQUENCE [LARGE SCALE GENOMIC DNA]</scope>
    <source>
        <tissue evidence="1">Leaves</tissue>
    </source>
</reference>
<dbReference type="EMBL" id="JASCZI010154854">
    <property type="protein sequence ID" value="MED6178193.1"/>
    <property type="molecule type" value="Genomic_DNA"/>
</dbReference>
<evidence type="ECO:0000313" key="1">
    <source>
        <dbReference type="EMBL" id="MED6178193.1"/>
    </source>
</evidence>
<comment type="caution">
    <text evidence="1">The sequence shown here is derived from an EMBL/GenBank/DDBJ whole genome shotgun (WGS) entry which is preliminary data.</text>
</comment>
<organism evidence="1 2">
    <name type="scientific">Stylosanthes scabra</name>
    <dbReference type="NCBI Taxonomy" id="79078"/>
    <lineage>
        <taxon>Eukaryota</taxon>
        <taxon>Viridiplantae</taxon>
        <taxon>Streptophyta</taxon>
        <taxon>Embryophyta</taxon>
        <taxon>Tracheophyta</taxon>
        <taxon>Spermatophyta</taxon>
        <taxon>Magnoliopsida</taxon>
        <taxon>eudicotyledons</taxon>
        <taxon>Gunneridae</taxon>
        <taxon>Pentapetalae</taxon>
        <taxon>rosids</taxon>
        <taxon>fabids</taxon>
        <taxon>Fabales</taxon>
        <taxon>Fabaceae</taxon>
        <taxon>Papilionoideae</taxon>
        <taxon>50 kb inversion clade</taxon>
        <taxon>dalbergioids sensu lato</taxon>
        <taxon>Dalbergieae</taxon>
        <taxon>Pterocarpus clade</taxon>
        <taxon>Stylosanthes</taxon>
    </lineage>
</organism>
<proteinExistence type="predicted"/>
<gene>
    <name evidence="1" type="ORF">PIB30_105262</name>
</gene>
<name>A0ABU6W1M9_9FABA</name>